<dbReference type="FunFam" id="3.40.50.720:FF:000001">
    <property type="entry name" value="Glyceraldehyde-3-phosphate dehydrogenase"/>
    <property type="match status" value="1"/>
</dbReference>
<dbReference type="NCBIfam" id="TIGR01534">
    <property type="entry name" value="GAPDH-I"/>
    <property type="match status" value="1"/>
</dbReference>
<organism evidence="13">
    <name type="scientific">Compsopogon caeruleus</name>
    <dbReference type="NCBI Taxonomy" id="31354"/>
    <lineage>
        <taxon>Eukaryota</taxon>
        <taxon>Rhodophyta</taxon>
        <taxon>Compsopogonophyceae</taxon>
        <taxon>Compsopogonales</taxon>
        <taxon>Compsopogonaceae</taxon>
        <taxon>Compsopogon</taxon>
    </lineage>
</organism>
<dbReference type="PANTHER" id="PTHR42955">
    <property type="entry name" value="GLYCERALDEHYDE-3-PHOSPHATE DEHYDROGENASE"/>
    <property type="match status" value="1"/>
</dbReference>
<accession>A0A7S1TBJ6</accession>
<evidence type="ECO:0000256" key="11">
    <source>
        <dbReference type="RuleBase" id="RU361160"/>
    </source>
</evidence>
<reference evidence="13" key="1">
    <citation type="submission" date="2021-01" db="EMBL/GenBank/DDBJ databases">
        <authorList>
            <person name="Corre E."/>
            <person name="Pelletier E."/>
            <person name="Niang G."/>
            <person name="Scheremetjew M."/>
            <person name="Finn R."/>
            <person name="Kale V."/>
            <person name="Holt S."/>
            <person name="Cochrane G."/>
            <person name="Meng A."/>
            <person name="Brown T."/>
            <person name="Cohen L."/>
        </authorList>
    </citation>
    <scope>NUCLEOTIDE SEQUENCE</scope>
    <source>
        <strain evidence="13">SAG 36.94</strain>
    </source>
</reference>
<dbReference type="Pfam" id="PF02800">
    <property type="entry name" value="Gp_dh_C"/>
    <property type="match status" value="1"/>
</dbReference>
<feature type="binding site" evidence="8">
    <location>
        <position position="325"/>
    </location>
    <ligand>
        <name>NAD(+)</name>
        <dbReference type="ChEBI" id="CHEBI:57540"/>
    </ligand>
</feature>
<comment type="catalytic activity">
    <reaction evidence="5">
        <text>D-glyceraldehyde 3-phosphate + phosphate + NADP(+) = (2R)-3-phospho-glyceroyl phosphate + NADPH + H(+)</text>
        <dbReference type="Rhea" id="RHEA:10296"/>
        <dbReference type="ChEBI" id="CHEBI:15378"/>
        <dbReference type="ChEBI" id="CHEBI:43474"/>
        <dbReference type="ChEBI" id="CHEBI:57604"/>
        <dbReference type="ChEBI" id="CHEBI:57783"/>
        <dbReference type="ChEBI" id="CHEBI:58349"/>
        <dbReference type="ChEBI" id="CHEBI:59776"/>
        <dbReference type="EC" id="1.2.1.13"/>
    </reaction>
</comment>
<dbReference type="Pfam" id="PF00044">
    <property type="entry name" value="Gp_dh_N"/>
    <property type="match status" value="1"/>
</dbReference>
<dbReference type="InterPro" id="IPR054835">
    <property type="entry name" value="G3PDH_Arsen"/>
</dbReference>
<dbReference type="Gene3D" id="3.40.50.720">
    <property type="entry name" value="NAD(P)-binding Rossmann-like Domain"/>
    <property type="match status" value="1"/>
</dbReference>
<gene>
    <name evidence="13" type="ORF">CCAE0312_LOCUS3060</name>
</gene>
<dbReference type="SUPFAM" id="SSF51735">
    <property type="entry name" value="NAD(P)-binding Rossmann-fold domains"/>
    <property type="match status" value="1"/>
</dbReference>
<evidence type="ECO:0000256" key="7">
    <source>
        <dbReference type="PIRSR" id="PIRSR000149-2"/>
    </source>
</evidence>
<dbReference type="SMART" id="SM00846">
    <property type="entry name" value="Gp_dh_N"/>
    <property type="match status" value="1"/>
</dbReference>
<evidence type="ECO:0000256" key="2">
    <source>
        <dbReference type="ARBA" id="ARBA00007406"/>
    </source>
</evidence>
<dbReference type="Gene3D" id="3.30.360.10">
    <property type="entry name" value="Dihydrodipicolinate Reductase, domain 2"/>
    <property type="match status" value="1"/>
</dbReference>
<dbReference type="EMBL" id="HBGH01005694">
    <property type="protein sequence ID" value="CAD9231006.1"/>
    <property type="molecule type" value="Transcribed_RNA"/>
</dbReference>
<dbReference type="InterPro" id="IPR020828">
    <property type="entry name" value="GlycerAld_3-P_DH_NAD(P)-bd"/>
</dbReference>
<feature type="binding site" evidence="7">
    <location>
        <position position="243"/>
    </location>
    <ligand>
        <name>D-glyceraldehyde 3-phosphate</name>
        <dbReference type="ChEBI" id="CHEBI:59776"/>
    </ligand>
</feature>
<sequence>MMGVKVGVNGFGRVGRLAFRELFDAGEVQVVWINEVKGGARCAAHLLEFDTVHGRWDRDIAVDGDEKIWVGGKEVRFSEFGSPEEIPWEMLGVDIVMECSGKFVSSTDAVEGHFRGGTVKKVVVSAPVKKPGKRGDALNVVMGCNDQLYDPRKYDVVTAASCTTNCLAPVVKALHETVGIERGCMTTIHDVTNTQVVVDAPHKDLRRARACLSSLIPTTTGSATAVIKIFPELEGKLNGLAIRVPLLTGSLTDFVFVPKRKTSVEEVNSILKSYSEGQLKGILAYEEKPLVSSDFCNNKHSGIVDALSTMAVDDGLYKVLIWYDNEMGYSCRMADLVVKVARSLT</sequence>
<proteinExistence type="inferred from homology"/>
<evidence type="ECO:0000256" key="4">
    <source>
        <dbReference type="ARBA" id="ARBA00023002"/>
    </source>
</evidence>
<evidence type="ECO:0000256" key="1">
    <source>
        <dbReference type="ARBA" id="ARBA00005215"/>
    </source>
</evidence>
<dbReference type="InterPro" id="IPR036291">
    <property type="entry name" value="NAD(P)-bd_dom_sf"/>
</dbReference>
<dbReference type="PIRSF" id="PIRSF000149">
    <property type="entry name" value="GAP_DH"/>
    <property type="match status" value="1"/>
</dbReference>
<evidence type="ECO:0000256" key="8">
    <source>
        <dbReference type="PIRSR" id="PIRSR000149-3"/>
    </source>
</evidence>
<dbReference type="EC" id="1.2.1.-" evidence="11"/>
<dbReference type="GO" id="GO:0050661">
    <property type="term" value="F:NADP binding"/>
    <property type="evidence" value="ECO:0007669"/>
    <property type="project" value="InterPro"/>
</dbReference>
<keyword evidence="8" id="KW-0520">NAD</keyword>
<dbReference type="PRINTS" id="PR00078">
    <property type="entry name" value="G3PDHDRGNASE"/>
</dbReference>
<feature type="binding site" evidence="7">
    <location>
        <begin position="161"/>
        <end position="163"/>
    </location>
    <ligand>
        <name>D-glyceraldehyde 3-phosphate</name>
        <dbReference type="ChEBI" id="CHEBI:59776"/>
    </ligand>
</feature>
<dbReference type="PROSITE" id="PS00071">
    <property type="entry name" value="GAPDH"/>
    <property type="match status" value="1"/>
</dbReference>
<dbReference type="InterPro" id="IPR006424">
    <property type="entry name" value="Glyceraldehyde-3-P_DH_1"/>
</dbReference>
<dbReference type="InterPro" id="IPR052978">
    <property type="entry name" value="GAP_dehydrogenase"/>
</dbReference>
<evidence type="ECO:0000313" key="13">
    <source>
        <dbReference type="EMBL" id="CAD9231006.1"/>
    </source>
</evidence>
<evidence type="ECO:0000256" key="3">
    <source>
        <dbReference type="ARBA" id="ARBA00022857"/>
    </source>
</evidence>
<feature type="site" description="Activates thiol group during catalysis" evidence="9">
    <location>
        <position position="189"/>
    </location>
</feature>
<dbReference type="GO" id="GO:0006006">
    <property type="term" value="P:glucose metabolic process"/>
    <property type="evidence" value="ECO:0007669"/>
    <property type="project" value="InterPro"/>
</dbReference>
<dbReference type="NCBIfam" id="NF033735">
    <property type="entry name" value="G3PDH_Arsen"/>
    <property type="match status" value="1"/>
</dbReference>
<feature type="active site" description="Nucleophile" evidence="6">
    <location>
        <position position="162"/>
    </location>
</feature>
<dbReference type="SUPFAM" id="SSF55347">
    <property type="entry name" value="Glyceraldehyde-3-phosphate dehydrogenase-like, C-terminal domain"/>
    <property type="match status" value="1"/>
</dbReference>
<dbReference type="InterPro" id="IPR020831">
    <property type="entry name" value="GlycerAld/Erythrose_P_DH"/>
</dbReference>
<evidence type="ECO:0000256" key="5">
    <source>
        <dbReference type="ARBA" id="ARBA00052787"/>
    </source>
</evidence>
<feature type="domain" description="Glyceraldehyde 3-phosphate dehydrogenase NAD(P) binding" evidence="12">
    <location>
        <begin position="4"/>
        <end position="162"/>
    </location>
</feature>
<keyword evidence="8" id="KW-0547">Nucleotide-binding</keyword>
<feature type="binding site" evidence="7">
    <location>
        <begin position="220"/>
        <end position="221"/>
    </location>
    <ligand>
        <name>D-glyceraldehyde 3-phosphate</name>
        <dbReference type="ChEBI" id="CHEBI:59776"/>
    </ligand>
</feature>
<comment type="similarity">
    <text evidence="2 10">Belongs to the glyceraldehyde-3-phosphate dehydrogenase family.</text>
</comment>
<dbReference type="GO" id="GO:0051287">
    <property type="term" value="F:NAD binding"/>
    <property type="evidence" value="ECO:0007669"/>
    <property type="project" value="InterPro"/>
</dbReference>
<keyword evidence="3" id="KW-0521">NADP</keyword>
<dbReference type="PANTHER" id="PTHR42955:SF1">
    <property type="entry name" value="GLYCERALDEHYDE-3-PHOSPHATE DEHYDROGENASE"/>
    <property type="match status" value="1"/>
</dbReference>
<feature type="binding site" evidence="8">
    <location>
        <position position="125"/>
    </location>
    <ligand>
        <name>NAD(+)</name>
        <dbReference type="ChEBI" id="CHEBI:57540"/>
    </ligand>
</feature>
<evidence type="ECO:0000259" key="12">
    <source>
        <dbReference type="SMART" id="SM00846"/>
    </source>
</evidence>
<evidence type="ECO:0000256" key="9">
    <source>
        <dbReference type="PIRSR" id="PIRSR000149-4"/>
    </source>
</evidence>
<name>A0A7S1TBJ6_9RHOD</name>
<dbReference type="InterPro" id="IPR020829">
    <property type="entry name" value="GlycerAld_3-P_DH_cat"/>
</dbReference>
<feature type="binding site" evidence="7">
    <location>
        <position position="192"/>
    </location>
    <ligand>
        <name>D-glyceraldehyde 3-phosphate</name>
        <dbReference type="ChEBI" id="CHEBI:59776"/>
    </ligand>
</feature>
<comment type="pathway">
    <text evidence="1">Carbohydrate biosynthesis; Calvin cycle.</text>
</comment>
<protein>
    <recommendedName>
        <fullName evidence="11">Glyceraldehyde-3-phosphate dehydrogenase</fullName>
        <ecNumber evidence="11">1.2.1.-</ecNumber>
    </recommendedName>
</protein>
<dbReference type="FunFam" id="3.30.360.10:FF:000002">
    <property type="entry name" value="Glyceraldehyde-3-phosphate dehydrogenase"/>
    <property type="match status" value="1"/>
</dbReference>
<dbReference type="CDD" id="cd05214">
    <property type="entry name" value="GAPDH_I_N"/>
    <property type="match status" value="1"/>
</dbReference>
<keyword evidence="4 11" id="KW-0560">Oxidoreductase</keyword>
<evidence type="ECO:0000256" key="10">
    <source>
        <dbReference type="RuleBase" id="RU000397"/>
    </source>
</evidence>
<dbReference type="AlphaFoldDB" id="A0A7S1TBJ6"/>
<dbReference type="GO" id="GO:0047100">
    <property type="term" value="F:glyceraldehyde-3-phosphate dehydrogenase (NADP+) (phosphorylating) activity"/>
    <property type="evidence" value="ECO:0007669"/>
    <property type="project" value="UniProtKB-EC"/>
</dbReference>
<dbReference type="InterPro" id="IPR020830">
    <property type="entry name" value="GlycerAld_3-P_DH_AS"/>
</dbReference>
<evidence type="ECO:0000256" key="6">
    <source>
        <dbReference type="PIRSR" id="PIRSR000149-1"/>
    </source>
</evidence>
<dbReference type="CDD" id="cd18126">
    <property type="entry name" value="GAPDH_I_C"/>
    <property type="match status" value="1"/>
</dbReference>